<proteinExistence type="predicted"/>
<dbReference type="EMBL" id="CP001349">
    <property type="protein sequence ID" value="ACL59697.1"/>
    <property type="molecule type" value="Genomic_DNA"/>
</dbReference>
<dbReference type="AlphaFoldDB" id="B8IFY7"/>
<protein>
    <submittedName>
        <fullName evidence="1">Uncharacterized protein</fullName>
    </submittedName>
</protein>
<organism evidence="1 2">
    <name type="scientific">Methylobacterium nodulans (strain LMG 21967 / CNCM I-2342 / ORS 2060)</name>
    <dbReference type="NCBI Taxonomy" id="460265"/>
    <lineage>
        <taxon>Bacteria</taxon>
        <taxon>Pseudomonadati</taxon>
        <taxon>Pseudomonadota</taxon>
        <taxon>Alphaproteobacteria</taxon>
        <taxon>Hyphomicrobiales</taxon>
        <taxon>Methylobacteriaceae</taxon>
        <taxon>Methylobacterium</taxon>
    </lineage>
</organism>
<evidence type="ECO:0000313" key="1">
    <source>
        <dbReference type="EMBL" id="ACL59697.1"/>
    </source>
</evidence>
<dbReference type="HOGENOM" id="CLU_2538703_0_0_5"/>
<evidence type="ECO:0000313" key="2">
    <source>
        <dbReference type="Proteomes" id="UP000008207"/>
    </source>
</evidence>
<keyword evidence="2" id="KW-1185">Reference proteome</keyword>
<accession>B8IFY7</accession>
<dbReference type="Proteomes" id="UP000008207">
    <property type="component" value="Chromosome"/>
</dbReference>
<sequence>MCRQMKTRAEIEALTLAQARGIPGCENIFSIEIARRRPARTYPAFCISINDEATEEHCEVVRKVAVVIRKLYNTYEVWDEWLQ</sequence>
<reference evidence="1 2" key="1">
    <citation type="submission" date="2009-01" db="EMBL/GenBank/DDBJ databases">
        <title>Complete sequence of chromosome of Methylobacterium nodulans ORS 2060.</title>
        <authorList>
            <consortium name="US DOE Joint Genome Institute"/>
            <person name="Lucas S."/>
            <person name="Copeland A."/>
            <person name="Lapidus A."/>
            <person name="Glavina del Rio T."/>
            <person name="Dalin E."/>
            <person name="Tice H."/>
            <person name="Bruce D."/>
            <person name="Goodwin L."/>
            <person name="Pitluck S."/>
            <person name="Sims D."/>
            <person name="Brettin T."/>
            <person name="Detter J.C."/>
            <person name="Han C."/>
            <person name="Larimer F."/>
            <person name="Land M."/>
            <person name="Hauser L."/>
            <person name="Kyrpides N."/>
            <person name="Ivanova N."/>
            <person name="Marx C.J."/>
            <person name="Richardson P."/>
        </authorList>
    </citation>
    <scope>NUCLEOTIDE SEQUENCE [LARGE SCALE GENOMIC DNA]</scope>
    <source>
        <strain evidence="2">LMG 21967 / CNCM I-2342 / ORS 2060</strain>
    </source>
</reference>
<dbReference type="KEGG" id="mno:Mnod_4835"/>
<name>B8IFY7_METNO</name>
<gene>
    <name evidence="1" type="ordered locus">Mnod_4835</name>
</gene>